<evidence type="ECO:0000313" key="11">
    <source>
        <dbReference type="EMBL" id="ORY96380.1"/>
    </source>
</evidence>
<feature type="compositionally biased region" description="Basic and acidic residues" evidence="10">
    <location>
        <begin position="666"/>
        <end position="699"/>
    </location>
</feature>
<name>A0A1X2HCA4_SYNRA</name>
<evidence type="ECO:0000256" key="2">
    <source>
        <dbReference type="ARBA" id="ARBA00005573"/>
    </source>
</evidence>
<dbReference type="GO" id="GO:0017056">
    <property type="term" value="F:structural constituent of nuclear pore"/>
    <property type="evidence" value="ECO:0007669"/>
    <property type="project" value="TreeGrafter"/>
</dbReference>
<evidence type="ECO:0000256" key="6">
    <source>
        <dbReference type="ARBA" id="ARBA00023010"/>
    </source>
</evidence>
<evidence type="ECO:0000256" key="7">
    <source>
        <dbReference type="ARBA" id="ARBA00023132"/>
    </source>
</evidence>
<feature type="compositionally biased region" description="Polar residues" evidence="10">
    <location>
        <begin position="71"/>
        <end position="81"/>
    </location>
</feature>
<keyword evidence="6 9" id="KW-0811">Translocation</keyword>
<evidence type="ECO:0000256" key="10">
    <source>
        <dbReference type="SAM" id="MobiDB-lite"/>
    </source>
</evidence>
<dbReference type="GO" id="GO:0006406">
    <property type="term" value="P:mRNA export from nucleus"/>
    <property type="evidence" value="ECO:0007669"/>
    <property type="project" value="TreeGrafter"/>
</dbReference>
<keyword evidence="12" id="KW-1185">Reference proteome</keyword>
<feature type="compositionally biased region" description="Basic and acidic residues" evidence="10">
    <location>
        <begin position="460"/>
        <end position="473"/>
    </location>
</feature>
<keyword evidence="7 9" id="KW-0906">Nuclear pore complex</keyword>
<dbReference type="PANTHER" id="PTHR13373:SF21">
    <property type="entry name" value="NUCLEAR PORE COMPLEX PROTEIN NUP85"/>
    <property type="match status" value="1"/>
</dbReference>
<keyword evidence="4 9" id="KW-0509">mRNA transport</keyword>
<evidence type="ECO:0000256" key="8">
    <source>
        <dbReference type="ARBA" id="ARBA00023242"/>
    </source>
</evidence>
<feature type="compositionally biased region" description="Polar residues" evidence="10">
    <location>
        <begin position="146"/>
        <end position="169"/>
    </location>
</feature>
<feature type="compositionally biased region" description="Low complexity" evidence="10">
    <location>
        <begin position="311"/>
        <end position="324"/>
    </location>
</feature>
<feature type="compositionally biased region" description="Basic and acidic residues" evidence="10">
    <location>
        <begin position="231"/>
        <end position="260"/>
    </location>
</feature>
<evidence type="ECO:0000256" key="3">
    <source>
        <dbReference type="ARBA" id="ARBA00022448"/>
    </source>
</evidence>
<feature type="compositionally biased region" description="Acidic residues" evidence="10">
    <location>
        <begin position="888"/>
        <end position="899"/>
    </location>
</feature>
<dbReference type="GO" id="GO:0045893">
    <property type="term" value="P:positive regulation of DNA-templated transcription"/>
    <property type="evidence" value="ECO:0007669"/>
    <property type="project" value="TreeGrafter"/>
</dbReference>
<keyword evidence="5 9" id="KW-0653">Protein transport</keyword>
<comment type="subunit">
    <text evidence="9">Component of the nuclear pore complex (NPC).</text>
</comment>
<keyword evidence="9" id="KW-0472">Membrane</keyword>
<comment type="subcellular location">
    <subcellularLocation>
        <location evidence="1 9">Nucleus</location>
        <location evidence="1 9">Nuclear pore complex</location>
    </subcellularLocation>
</comment>
<dbReference type="InParanoid" id="A0A1X2HCA4"/>
<feature type="compositionally biased region" description="Basic and acidic residues" evidence="10">
    <location>
        <begin position="333"/>
        <end position="361"/>
    </location>
</feature>
<dbReference type="EMBL" id="MCGN01000005">
    <property type="protein sequence ID" value="ORY96380.1"/>
    <property type="molecule type" value="Genomic_DNA"/>
</dbReference>
<dbReference type="GO" id="GO:0031965">
    <property type="term" value="C:nuclear membrane"/>
    <property type="evidence" value="ECO:0007669"/>
    <property type="project" value="UniProtKB-UniRule"/>
</dbReference>
<feature type="compositionally biased region" description="Basic and acidic residues" evidence="10">
    <location>
        <begin position="91"/>
        <end position="103"/>
    </location>
</feature>
<feature type="compositionally biased region" description="Polar residues" evidence="10">
    <location>
        <begin position="795"/>
        <end position="811"/>
    </location>
</feature>
<protein>
    <recommendedName>
        <fullName evidence="9">Nuclear pore complex protein Nup85</fullName>
    </recommendedName>
</protein>
<feature type="compositionally biased region" description="Polar residues" evidence="10">
    <location>
        <begin position="426"/>
        <end position="441"/>
    </location>
</feature>
<dbReference type="InterPro" id="IPR011502">
    <property type="entry name" value="Nucleoporin_Nup85"/>
</dbReference>
<dbReference type="STRING" id="13706.A0A1X2HCA4"/>
<feature type="compositionally biased region" description="Low complexity" evidence="10">
    <location>
        <begin position="35"/>
        <end position="47"/>
    </location>
</feature>
<dbReference type="GO" id="GO:0006606">
    <property type="term" value="P:protein import into nucleus"/>
    <property type="evidence" value="ECO:0007669"/>
    <property type="project" value="TreeGrafter"/>
</dbReference>
<feature type="compositionally biased region" description="Basic and acidic residues" evidence="10">
    <location>
        <begin position="636"/>
        <end position="654"/>
    </location>
</feature>
<evidence type="ECO:0000256" key="1">
    <source>
        <dbReference type="ARBA" id="ARBA00004567"/>
    </source>
</evidence>
<feature type="compositionally biased region" description="Polar residues" evidence="10">
    <location>
        <begin position="114"/>
        <end position="129"/>
    </location>
</feature>
<feature type="region of interest" description="Disordered" evidence="10">
    <location>
        <begin position="1"/>
        <end position="1014"/>
    </location>
</feature>
<feature type="compositionally biased region" description="Basic residues" evidence="10">
    <location>
        <begin position="1"/>
        <end position="18"/>
    </location>
</feature>
<feature type="compositionally biased region" description="Basic and acidic residues" evidence="10">
    <location>
        <begin position="616"/>
        <end position="628"/>
    </location>
</feature>
<dbReference type="Proteomes" id="UP000242180">
    <property type="component" value="Unassembled WGS sequence"/>
</dbReference>
<feature type="compositionally biased region" description="Basic and acidic residues" evidence="10">
    <location>
        <begin position="383"/>
        <end position="393"/>
    </location>
</feature>
<evidence type="ECO:0000256" key="5">
    <source>
        <dbReference type="ARBA" id="ARBA00022927"/>
    </source>
</evidence>
<feature type="compositionally biased region" description="Low complexity" evidence="10">
    <location>
        <begin position="443"/>
        <end position="456"/>
    </location>
</feature>
<evidence type="ECO:0000256" key="9">
    <source>
        <dbReference type="RuleBase" id="RU365073"/>
    </source>
</evidence>
<accession>A0A1X2HCA4</accession>
<feature type="compositionally biased region" description="Acidic residues" evidence="10">
    <location>
        <begin position="952"/>
        <end position="968"/>
    </location>
</feature>
<comment type="caution">
    <text evidence="11">The sequence shown here is derived from an EMBL/GenBank/DDBJ whole genome shotgun (WGS) entry which is preliminary data.</text>
</comment>
<dbReference type="Pfam" id="PF07575">
    <property type="entry name" value="Nucleopor_Nup85"/>
    <property type="match status" value="1"/>
</dbReference>
<organism evidence="11 12">
    <name type="scientific">Syncephalastrum racemosum</name>
    <name type="common">Filamentous fungus</name>
    <dbReference type="NCBI Taxonomy" id="13706"/>
    <lineage>
        <taxon>Eukaryota</taxon>
        <taxon>Fungi</taxon>
        <taxon>Fungi incertae sedis</taxon>
        <taxon>Mucoromycota</taxon>
        <taxon>Mucoromycotina</taxon>
        <taxon>Mucoromycetes</taxon>
        <taxon>Mucorales</taxon>
        <taxon>Syncephalastraceae</taxon>
        <taxon>Syncephalastrum</taxon>
    </lineage>
</organism>
<feature type="compositionally biased region" description="Polar residues" evidence="10">
    <location>
        <begin position="836"/>
        <end position="847"/>
    </location>
</feature>
<feature type="compositionally biased region" description="Acidic residues" evidence="10">
    <location>
        <begin position="924"/>
        <end position="934"/>
    </location>
</feature>
<dbReference type="PANTHER" id="PTHR13373">
    <property type="entry name" value="FROUNT PROTEIN-RELATED"/>
    <property type="match status" value="1"/>
</dbReference>
<feature type="compositionally biased region" description="Basic and acidic residues" evidence="10">
    <location>
        <begin position="276"/>
        <end position="294"/>
    </location>
</feature>
<keyword evidence="8 9" id="KW-0539">Nucleus</keyword>
<comment type="similarity">
    <text evidence="2 9">Belongs to the nucleoporin Nup85 family.</text>
</comment>
<evidence type="ECO:0000256" key="4">
    <source>
        <dbReference type="ARBA" id="ARBA00022816"/>
    </source>
</evidence>
<dbReference type="OMA" id="QITADEC"/>
<feature type="compositionally biased region" description="Low complexity" evidence="10">
    <location>
        <begin position="770"/>
        <end position="782"/>
    </location>
</feature>
<gene>
    <name evidence="11" type="ORF">BCR43DRAFT_491601</name>
</gene>
<feature type="compositionally biased region" description="Acidic residues" evidence="10">
    <location>
        <begin position="403"/>
        <end position="414"/>
    </location>
</feature>
<keyword evidence="3 9" id="KW-0813">Transport</keyword>
<dbReference type="GO" id="GO:0031080">
    <property type="term" value="C:nuclear pore outer ring"/>
    <property type="evidence" value="ECO:0007669"/>
    <property type="project" value="TreeGrafter"/>
</dbReference>
<dbReference type="OrthoDB" id="17644at2759"/>
<proteinExistence type="inferred from homology"/>
<evidence type="ECO:0000313" key="12">
    <source>
        <dbReference type="Proteomes" id="UP000242180"/>
    </source>
</evidence>
<feature type="compositionally biased region" description="Polar residues" evidence="10">
    <location>
        <begin position="578"/>
        <end position="588"/>
    </location>
</feature>
<reference evidence="11 12" key="1">
    <citation type="submission" date="2016-07" db="EMBL/GenBank/DDBJ databases">
        <title>Pervasive Adenine N6-methylation of Active Genes in Fungi.</title>
        <authorList>
            <consortium name="DOE Joint Genome Institute"/>
            <person name="Mondo S.J."/>
            <person name="Dannebaum R.O."/>
            <person name="Kuo R.C."/>
            <person name="Labutti K."/>
            <person name="Haridas S."/>
            <person name="Kuo A."/>
            <person name="Salamov A."/>
            <person name="Ahrendt S.R."/>
            <person name="Lipzen A."/>
            <person name="Sullivan W."/>
            <person name="Andreopoulos W.B."/>
            <person name="Clum A."/>
            <person name="Lindquist E."/>
            <person name="Daum C."/>
            <person name="Ramamoorthy G.K."/>
            <person name="Gryganskyi A."/>
            <person name="Culley D."/>
            <person name="Magnuson J.K."/>
            <person name="James T.Y."/>
            <person name="O'Malley M.A."/>
            <person name="Stajich J.E."/>
            <person name="Spatafora J.W."/>
            <person name="Visel A."/>
            <person name="Grigoriev I.V."/>
        </authorList>
    </citation>
    <scope>NUCLEOTIDE SEQUENCE [LARGE SCALE GENOMIC DNA]</scope>
    <source>
        <strain evidence="11 12">NRRL 2496</strain>
    </source>
</reference>
<sequence length="1609" mass="176484">MGKKNQQKKKNNSKKKKDAKLFPLLAGDSATGSNASLSSTDHSTASSVAGDPDSRAHSDNEDAVSVGEPSSLVNESENNGKPSGGEGDADSTDKTPKDDKPGQERQQPAIAVQSAEQVEGQTTRKMATSETDDDAPVNGEGEAEQLSLTETARPQADDTSLAGSSNNLKDPSWTLVERNFAPVEGSTEQSTEDASVEPEPASVDVQSANEEANAKKQPGENPYTTLEAETEAEHTNADDAAQRELANKVENDSSQEKKETAAANAVIQHPDDAEDHELIGDEHIDVEHMEHTEHDTEDSEHEQKEERSTSEPAAENLENAAPEPTRTNPAEDIPSKDHAEPRAASKEDTQTGPKTDEKPGEDQEPVEDLSAPAANDEQVGAEKQPEAPAEKDMASPSQTETELNQEEDHPEENENEHFEEKPGGAQESSNPQTQKTSQDGSLTEPATTAPVGTAAAQELKQGDQDVAENKDDVPSQPVMGGQPTAAHTTTTDEQAKETYQPEIQTPRTVEPPGPVENGISVTFQDEKEPEVVANADGSRAAAVPEVSHEDQGTETELPGEAEETQVPVIAASSHMKSEPQSETPAVSEQTRKESDVQTSPETHAIADASRSTTIDEETHKGSETRPEITETSDAPEAPHGDKEKESEPHIDADKAQSTAVSEVPQDDSKEDAIADVKGEELHDHPVEKPHVSREQEVKATEAMARPGDVTSAMQEAMQGKALPELPQQSITMQPTKDDTGAYNSTVAKPAEQPQPTGRVDEAVSQPSVDLAKLASKASSQAKPTDIGRAPVPAKNNWSTGSESAPPSSGNPVGSFEQKPMLETPVGDELNHESDTSDQTHGSLTHATQPAPLMRELPSERDDAARTLPSAMLLASSMQHSERDRPSTSEDEADESDYPESTDSIHGTHRASNLAYDRRDHDDPSSSDEPDDSDGSDYVPSDASESEHASSSSEDEHEEEEDEEEDEVEGLQPHIDVSTAGSSLEFVEISQSEESEKGISDFGSELGSDEGAPPELLRGFLQKSEEDAPHDKKEFCEQSFDIFEAAEQLRNNRDPALNLVSKSALSRLARDYTNLLDTYLRKLESDSNDEEEKRTVRNHFCVWSLVEILCFIGIDTYVIVGDLSNWLNLFYPLGDAGFAANTSNADWTHMQRHLLRGNIEEVVEMLETRASTLSQSTQWYFSQFTHLLKAMPPLATGPVHSKRISLWAQWVEMRGVAYNEFKRLKTTASTDQQVLSELDTLYKIILGDEHALIGHGSVLESQMGGLVYGDPFRKCGTVGTFSTRVNNRKFGTDPLEMACQHFWAHDWEEALSQLDNFWLQTHLGHLLIVADMLPGGDSKDTSDGPGVSPVYNIMNLYGQNLAMEYDMWPEAMAYVTACQTHKEEWAKELMDLRPLESEHVDTLHRMLELCVAYEVLFPQRSVHRAIGKRQEKEGKQSHASKSYALAADTEGLDRLADQALQRYLKDGTLEDIMEVTEETKEAISKSKHYLFFAQFKELRRKIEIKDYDGAAGLVKHLLSHTNAPKEYKLVLLTDCIPILEQATPEVPVFTEQDTLYLIRQYQITADECQSMRHVFEDEYKRITGRQISAAEVMADIHRRLSYNLAVALIL</sequence>
<comment type="function">
    <text evidence="9">Functions as a component of the nuclear pore complex (NPC).</text>
</comment>